<evidence type="ECO:0000313" key="2">
    <source>
        <dbReference type="EMBL" id="RJG57986.1"/>
    </source>
</evidence>
<keyword evidence="1" id="KW-0812">Transmembrane</keyword>
<keyword evidence="1" id="KW-0472">Membrane</keyword>
<feature type="transmembrane region" description="Helical" evidence="1">
    <location>
        <begin position="12"/>
        <end position="35"/>
    </location>
</feature>
<keyword evidence="3" id="KW-1185">Reference proteome</keyword>
<organism evidence="2 3">
    <name type="scientific">Sphingobium terrigena</name>
    <dbReference type="NCBI Taxonomy" id="2304063"/>
    <lineage>
        <taxon>Bacteria</taxon>
        <taxon>Pseudomonadati</taxon>
        <taxon>Pseudomonadota</taxon>
        <taxon>Alphaproteobacteria</taxon>
        <taxon>Sphingomonadales</taxon>
        <taxon>Sphingomonadaceae</taxon>
        <taxon>Sphingobium</taxon>
    </lineage>
</organism>
<proteinExistence type="predicted"/>
<dbReference type="AlphaFoldDB" id="A0A418YYQ1"/>
<sequence length="94" mass="9776">MAASLASQANAIAWGSLVLAVIVIIAGIAWGKIITANAEHEARAMAKACADEYIKEWLSKEAPGIIRERVDLIADATLGSGNDADAADEIGREA</sequence>
<evidence type="ECO:0000313" key="3">
    <source>
        <dbReference type="Proteomes" id="UP000283469"/>
    </source>
</evidence>
<dbReference type="Proteomes" id="UP000283469">
    <property type="component" value="Unassembled WGS sequence"/>
</dbReference>
<protein>
    <submittedName>
        <fullName evidence="2">Uncharacterized protein</fullName>
    </submittedName>
</protein>
<gene>
    <name evidence="2" type="ORF">D0Z70_01950</name>
</gene>
<reference evidence="2 3" key="1">
    <citation type="submission" date="2018-08" db="EMBL/GenBank/DDBJ databases">
        <title>Sphingobium sp. EO9.</title>
        <authorList>
            <person name="Park Y."/>
            <person name="Kim K.H."/>
            <person name="Jeon C.O."/>
        </authorList>
    </citation>
    <scope>NUCLEOTIDE SEQUENCE [LARGE SCALE GENOMIC DNA]</scope>
    <source>
        <strain evidence="2 3">EO9</strain>
    </source>
</reference>
<dbReference type="EMBL" id="QVRA01000001">
    <property type="protein sequence ID" value="RJG57986.1"/>
    <property type="molecule type" value="Genomic_DNA"/>
</dbReference>
<evidence type="ECO:0000256" key="1">
    <source>
        <dbReference type="SAM" id="Phobius"/>
    </source>
</evidence>
<keyword evidence="1" id="KW-1133">Transmembrane helix</keyword>
<name>A0A418YYQ1_9SPHN</name>
<accession>A0A418YYQ1</accession>
<comment type="caution">
    <text evidence="2">The sequence shown here is derived from an EMBL/GenBank/DDBJ whole genome shotgun (WGS) entry which is preliminary data.</text>
</comment>